<proteinExistence type="predicted"/>
<accession>A0A7X2LBJ0</accession>
<sequence>MKSHDHKWGHLGEFELYAHAPEEALARSLRVTVKTLRAWRSGSSPMPWWVPELLRLRQADFDRLMRSAGYRRLGVVRDGHVAQVYRFAPIVANTPPAPVSAIPEALLRA</sequence>
<evidence type="ECO:0000313" key="2">
    <source>
        <dbReference type="Proteomes" id="UP000441032"/>
    </source>
</evidence>
<dbReference type="Proteomes" id="UP000441032">
    <property type="component" value="Unassembled WGS sequence"/>
</dbReference>
<dbReference type="EMBL" id="WJYN01000010">
    <property type="protein sequence ID" value="MRT01149.1"/>
    <property type="molecule type" value="Genomic_DNA"/>
</dbReference>
<gene>
    <name evidence="1" type="ORF">GJQ57_21100</name>
</gene>
<protein>
    <submittedName>
        <fullName evidence="1">Uncharacterized protein</fullName>
    </submittedName>
</protein>
<organism evidence="1 2">
    <name type="scientific">Ralstonia pickettii</name>
    <name type="common">Burkholderia pickettii</name>
    <dbReference type="NCBI Taxonomy" id="329"/>
    <lineage>
        <taxon>Bacteria</taxon>
        <taxon>Pseudomonadati</taxon>
        <taxon>Pseudomonadota</taxon>
        <taxon>Betaproteobacteria</taxon>
        <taxon>Burkholderiales</taxon>
        <taxon>Burkholderiaceae</taxon>
        <taxon>Ralstonia</taxon>
    </lineage>
</organism>
<reference evidence="1 2" key="1">
    <citation type="submission" date="2019-11" db="EMBL/GenBank/DDBJ databases">
        <title>Phenotypic characterization of an OXA-22 and OXA-60 co-producing Ralstonia pickettii clinical strain.</title>
        <authorList>
            <person name="He F."/>
        </authorList>
    </citation>
    <scope>NUCLEOTIDE SEQUENCE [LARGE SCALE GENOMIC DNA]</scope>
    <source>
        <strain evidence="1 2">PSLESD1</strain>
    </source>
</reference>
<dbReference type="AlphaFoldDB" id="A0A7X2LBJ0"/>
<comment type="caution">
    <text evidence="1">The sequence shown here is derived from an EMBL/GenBank/DDBJ whole genome shotgun (WGS) entry which is preliminary data.</text>
</comment>
<evidence type="ECO:0000313" key="1">
    <source>
        <dbReference type="EMBL" id="MRT01149.1"/>
    </source>
</evidence>
<name>A0A7X2LBJ0_RALPI</name>
<dbReference type="RefSeq" id="WP_154208508.1">
    <property type="nucleotide sequence ID" value="NZ_WJYN01000010.1"/>
</dbReference>